<feature type="compositionally biased region" description="Basic residues" evidence="7">
    <location>
        <begin position="261"/>
        <end position="275"/>
    </location>
</feature>
<keyword evidence="2" id="KW-0479">Metal-binding</keyword>
<evidence type="ECO:0000256" key="2">
    <source>
        <dbReference type="ARBA" id="ARBA00022723"/>
    </source>
</evidence>
<dbReference type="Pfam" id="PF01435">
    <property type="entry name" value="Peptidase_M48"/>
    <property type="match status" value="1"/>
</dbReference>
<reference evidence="9" key="1">
    <citation type="submission" date="2023-03" db="EMBL/GenBank/DDBJ databases">
        <authorList>
            <person name="Julca I."/>
        </authorList>
    </citation>
    <scope>NUCLEOTIDE SEQUENCE</scope>
</reference>
<organism evidence="9 10">
    <name type="scientific">Oldenlandia corymbosa var. corymbosa</name>
    <dbReference type="NCBI Taxonomy" id="529605"/>
    <lineage>
        <taxon>Eukaryota</taxon>
        <taxon>Viridiplantae</taxon>
        <taxon>Streptophyta</taxon>
        <taxon>Embryophyta</taxon>
        <taxon>Tracheophyta</taxon>
        <taxon>Spermatophyta</taxon>
        <taxon>Magnoliopsida</taxon>
        <taxon>eudicotyledons</taxon>
        <taxon>Gunneridae</taxon>
        <taxon>Pentapetalae</taxon>
        <taxon>asterids</taxon>
        <taxon>lamiids</taxon>
        <taxon>Gentianales</taxon>
        <taxon>Rubiaceae</taxon>
        <taxon>Rubioideae</taxon>
        <taxon>Spermacoceae</taxon>
        <taxon>Hedyotis-Oldenlandia complex</taxon>
        <taxon>Oldenlandia</taxon>
    </lineage>
</organism>
<dbReference type="Gene3D" id="3.30.2010.10">
    <property type="entry name" value="Metalloproteases ('zincins'), catalytic domain"/>
    <property type="match status" value="1"/>
</dbReference>
<keyword evidence="5 6" id="KW-0482">Metalloprotease</keyword>
<evidence type="ECO:0000256" key="5">
    <source>
        <dbReference type="ARBA" id="ARBA00023049"/>
    </source>
</evidence>
<keyword evidence="4 6" id="KW-0862">Zinc</keyword>
<feature type="region of interest" description="Disordered" evidence="7">
    <location>
        <begin position="241"/>
        <end position="281"/>
    </location>
</feature>
<dbReference type="CDD" id="cd07331">
    <property type="entry name" value="M48C_Oma1_like"/>
    <property type="match status" value="1"/>
</dbReference>
<evidence type="ECO:0000259" key="8">
    <source>
        <dbReference type="Pfam" id="PF01435"/>
    </source>
</evidence>
<feature type="domain" description="Peptidase M48" evidence="8">
    <location>
        <begin position="117"/>
        <end position="271"/>
    </location>
</feature>
<comment type="similarity">
    <text evidence="6">Belongs to the peptidase M48 family.</text>
</comment>
<protein>
    <submittedName>
        <fullName evidence="9">OLC1v1008657C1</fullName>
    </submittedName>
</protein>
<dbReference type="Proteomes" id="UP001161247">
    <property type="component" value="Chromosome 6"/>
</dbReference>
<proteinExistence type="inferred from homology"/>
<dbReference type="AlphaFoldDB" id="A0AAV1DPY6"/>
<sequence>MISSLIWEYQARENQDKILNAESPVAIRVTRILRGILQATHRSLGLKNDFRVSVYVPRKELQMPKLTDDDDVIGDFFEFRKKVRNYYSSHPNKRVQNRPLEVRKFGIRYGTEHLEGLNWELMLIDDPVPNAAHLPYGRIMLYTKWLEILTDAELATVLAHEVGHGLARHPSENLLRLLLFVFFTCVLVPKVNGFGLKTAVFIGVVMVAKIIDLFITRRSEIEADQIGIMLLAGAGYDPRQAPKFPEKSEKSKGSLLSSHPSGKKRAKKLRRGKVTRKAEDIYDRARAGQPLEAFK</sequence>
<evidence type="ECO:0000256" key="1">
    <source>
        <dbReference type="ARBA" id="ARBA00022670"/>
    </source>
</evidence>
<dbReference type="EMBL" id="OX459123">
    <property type="protein sequence ID" value="CAI9108944.1"/>
    <property type="molecule type" value="Genomic_DNA"/>
</dbReference>
<name>A0AAV1DPY6_OLDCO</name>
<dbReference type="PANTHER" id="PTHR22726">
    <property type="entry name" value="METALLOENDOPEPTIDASE OMA1"/>
    <property type="match status" value="1"/>
</dbReference>
<evidence type="ECO:0000256" key="7">
    <source>
        <dbReference type="SAM" id="MobiDB-lite"/>
    </source>
</evidence>
<evidence type="ECO:0000256" key="4">
    <source>
        <dbReference type="ARBA" id="ARBA00022833"/>
    </source>
</evidence>
<evidence type="ECO:0000256" key="6">
    <source>
        <dbReference type="RuleBase" id="RU003983"/>
    </source>
</evidence>
<evidence type="ECO:0000313" key="10">
    <source>
        <dbReference type="Proteomes" id="UP001161247"/>
    </source>
</evidence>
<dbReference type="InterPro" id="IPR051156">
    <property type="entry name" value="Mito/Outer_Membr_Metalloprot"/>
</dbReference>
<dbReference type="GO" id="GO:0004222">
    <property type="term" value="F:metalloendopeptidase activity"/>
    <property type="evidence" value="ECO:0007669"/>
    <property type="project" value="InterPro"/>
</dbReference>
<evidence type="ECO:0000313" key="9">
    <source>
        <dbReference type="EMBL" id="CAI9108944.1"/>
    </source>
</evidence>
<evidence type="ECO:0000256" key="3">
    <source>
        <dbReference type="ARBA" id="ARBA00022801"/>
    </source>
</evidence>
<comment type="cofactor">
    <cofactor evidence="6">
        <name>Zn(2+)</name>
        <dbReference type="ChEBI" id="CHEBI:29105"/>
    </cofactor>
    <text evidence="6">Binds 1 zinc ion per subunit.</text>
</comment>
<dbReference type="GO" id="GO:0051603">
    <property type="term" value="P:proteolysis involved in protein catabolic process"/>
    <property type="evidence" value="ECO:0007669"/>
    <property type="project" value="TreeGrafter"/>
</dbReference>
<dbReference type="InterPro" id="IPR001915">
    <property type="entry name" value="Peptidase_M48"/>
</dbReference>
<keyword evidence="10" id="KW-1185">Reference proteome</keyword>
<dbReference type="GO" id="GO:0046872">
    <property type="term" value="F:metal ion binding"/>
    <property type="evidence" value="ECO:0007669"/>
    <property type="project" value="UniProtKB-KW"/>
</dbReference>
<accession>A0AAV1DPY6</accession>
<keyword evidence="1 6" id="KW-0645">Protease</keyword>
<dbReference type="GO" id="GO:0016020">
    <property type="term" value="C:membrane"/>
    <property type="evidence" value="ECO:0007669"/>
    <property type="project" value="TreeGrafter"/>
</dbReference>
<keyword evidence="3 6" id="KW-0378">Hydrolase</keyword>
<dbReference type="PANTHER" id="PTHR22726:SF1">
    <property type="entry name" value="METALLOENDOPEPTIDASE OMA1, MITOCHONDRIAL"/>
    <property type="match status" value="1"/>
</dbReference>
<gene>
    <name evidence="9" type="ORF">OLC1_LOCUS16932</name>
</gene>